<keyword evidence="4" id="KW-0862">Zinc</keyword>
<proteinExistence type="predicted"/>
<dbReference type="Proteomes" id="UP001498398">
    <property type="component" value="Unassembled WGS sequence"/>
</dbReference>
<feature type="region of interest" description="Disordered" evidence="5">
    <location>
        <begin position="169"/>
        <end position="222"/>
    </location>
</feature>
<dbReference type="InterPro" id="IPR051580">
    <property type="entry name" value="ZnF-Chromatin_assoc"/>
</dbReference>
<dbReference type="PANTHER" id="PTHR23057:SF0">
    <property type="entry name" value="JUXTAPOSED WITH ANOTHER ZINC FINGER PROTEIN 1"/>
    <property type="match status" value="1"/>
</dbReference>
<protein>
    <recommendedName>
        <fullName evidence="6">C2H2-type domain-containing protein</fullName>
    </recommendedName>
</protein>
<feature type="compositionally biased region" description="Low complexity" evidence="5">
    <location>
        <begin position="169"/>
        <end position="178"/>
    </location>
</feature>
<feature type="compositionally biased region" description="Low complexity" evidence="5">
    <location>
        <begin position="622"/>
        <end position="633"/>
    </location>
</feature>
<feature type="region of interest" description="Disordered" evidence="5">
    <location>
        <begin position="272"/>
        <end position="388"/>
    </location>
</feature>
<evidence type="ECO:0000256" key="4">
    <source>
        <dbReference type="ARBA" id="ARBA00022833"/>
    </source>
</evidence>
<feature type="domain" description="C2H2-type" evidence="6">
    <location>
        <begin position="717"/>
        <end position="744"/>
    </location>
</feature>
<feature type="compositionally biased region" description="Low complexity" evidence="5">
    <location>
        <begin position="200"/>
        <end position="222"/>
    </location>
</feature>
<organism evidence="7 8">
    <name type="scientific">Marasmiellus scandens</name>
    <dbReference type="NCBI Taxonomy" id="2682957"/>
    <lineage>
        <taxon>Eukaryota</taxon>
        <taxon>Fungi</taxon>
        <taxon>Dikarya</taxon>
        <taxon>Basidiomycota</taxon>
        <taxon>Agaricomycotina</taxon>
        <taxon>Agaricomycetes</taxon>
        <taxon>Agaricomycetidae</taxon>
        <taxon>Agaricales</taxon>
        <taxon>Marasmiineae</taxon>
        <taxon>Omphalotaceae</taxon>
        <taxon>Marasmiellus</taxon>
    </lineage>
</organism>
<feature type="compositionally biased region" description="Low complexity" evidence="5">
    <location>
        <begin position="311"/>
        <end position="326"/>
    </location>
</feature>
<comment type="caution">
    <text evidence="7">The sequence shown here is derived from an EMBL/GenBank/DDBJ whole genome shotgun (WGS) entry which is preliminary data.</text>
</comment>
<feature type="compositionally biased region" description="Polar residues" evidence="5">
    <location>
        <begin position="800"/>
        <end position="811"/>
    </location>
</feature>
<evidence type="ECO:0000259" key="6">
    <source>
        <dbReference type="SMART" id="SM00355"/>
    </source>
</evidence>
<sequence>MSSNPPHPIPVHQPIHQSSTSHSQHGAMDYPMSSTSWNGSNSGSFNPASYTRHFLGSPISWRAGSFVGAPSGSPMDQIRGSLESRGLDPEISNAFKVFDLQDQLCRNYTCCGLNLTDLHALLEHFEQVHIVVVDAPGPGGQPQTRIQVPFDPQVVSVQPNQNQNTTQIQNQNQNSTQNHYPTPVDPDDMELEPSHPAPTSPTTSHSSSGASSPPVSTPSSLAAAGVFPNTGFTSYSHSHPSSPYTSQPPSPPHAFSQNHGVAAFDTTRIPAFQPSSSSLAGAVPSVPAQGKEGRRPSLSLNLNGMDGVESTTANNVTATNPAQAQTSGYSTPTSAFPTAYAYSQPPHPQQHPHPAHPHPFAYNHSGAGSGTMTPLSPLSPAPMSPMSSFPSALAAALVEPGSRSSTSMGSIAAGVMGGVPGDGTVTPAMLFSNNGTPEPDEEASSFDASREEDGEEGVDGSPDSTKSKTKLPKVTGKDTKSSKKKKSSGKGADADPTKPVRSVGRPPNPSIPPAIPNSLKSQHGLFQTSSSALSSVHATGLGAGSGSGLGAGLGAAGLSGLLGASKPFKCPKPNCNKSYKQANGLKYHITHGSCNFAPPKDLEHVQALLERKRKDRAAQLASSTSHSTTNSTTDISQNATAETQEDDVPGSGWTSPGGTSSAVPTAPSSPTAAHSTSFQSDPNLGSGSVGDLDLGLDLSEQELLALSLEAEKKLKPFACGVGDCTRRYKNMNGLRYHYAHTGEHGAIGLAMLASGVHECLQNNHHSSHHSSHHSKSSPGSGGKEREGRKVRGVGSKPPSRASSITRGSRTGTPLGGGEDGTSNNKLPPPPQATSFAAAQIRELNHAHSASSLSSPTSPGLNSTPTPTPGQLQAQYHAQQQVHGLAQALGQGHGGYQQRFMEHQRAQYVAQQMQQQQQGFTG</sequence>
<feature type="compositionally biased region" description="Low complexity" evidence="5">
    <location>
        <begin position="649"/>
        <end position="677"/>
    </location>
</feature>
<feature type="compositionally biased region" description="Acidic residues" evidence="5">
    <location>
        <begin position="438"/>
        <end position="458"/>
    </location>
</feature>
<gene>
    <name evidence="7" type="ORF">VKT23_015764</name>
</gene>
<evidence type="ECO:0000256" key="1">
    <source>
        <dbReference type="ARBA" id="ARBA00022723"/>
    </source>
</evidence>
<feature type="domain" description="C2H2-type" evidence="6">
    <location>
        <begin position="108"/>
        <end position="129"/>
    </location>
</feature>
<evidence type="ECO:0000256" key="3">
    <source>
        <dbReference type="ARBA" id="ARBA00022771"/>
    </source>
</evidence>
<keyword evidence="2" id="KW-0677">Repeat</keyword>
<dbReference type="SMART" id="SM00355">
    <property type="entry name" value="ZnF_C2H2"/>
    <property type="match status" value="3"/>
</dbReference>
<dbReference type="PANTHER" id="PTHR23057">
    <property type="entry name" value="JUXTAPOSED WITH ANOTHER ZINC FINGER PROTEIN 1"/>
    <property type="match status" value="1"/>
</dbReference>
<feature type="compositionally biased region" description="Low complexity" evidence="5">
    <location>
        <begin position="234"/>
        <end position="245"/>
    </location>
</feature>
<keyword evidence="3" id="KW-0863">Zinc-finger</keyword>
<feature type="compositionally biased region" description="Basic residues" evidence="5">
    <location>
        <begin position="765"/>
        <end position="775"/>
    </location>
</feature>
<feature type="region of interest" description="Disordered" evidence="5">
    <location>
        <begin position="845"/>
        <end position="878"/>
    </location>
</feature>
<keyword evidence="8" id="KW-1185">Reference proteome</keyword>
<evidence type="ECO:0000313" key="7">
    <source>
        <dbReference type="EMBL" id="KAK7443166.1"/>
    </source>
</evidence>
<feature type="compositionally biased region" description="Low complexity" evidence="5">
    <location>
        <begin position="846"/>
        <end position="878"/>
    </location>
</feature>
<evidence type="ECO:0000256" key="2">
    <source>
        <dbReference type="ARBA" id="ARBA00022737"/>
    </source>
</evidence>
<evidence type="ECO:0000313" key="8">
    <source>
        <dbReference type="Proteomes" id="UP001498398"/>
    </source>
</evidence>
<dbReference type="EMBL" id="JBANRG010000055">
    <property type="protein sequence ID" value="KAK7443166.1"/>
    <property type="molecule type" value="Genomic_DNA"/>
</dbReference>
<dbReference type="InterPro" id="IPR013087">
    <property type="entry name" value="Znf_C2H2_type"/>
</dbReference>
<feature type="compositionally biased region" description="Pro residues" evidence="5">
    <location>
        <begin position="506"/>
        <end position="515"/>
    </location>
</feature>
<keyword evidence="1" id="KW-0479">Metal-binding</keyword>
<feature type="region of interest" description="Disordered" evidence="5">
    <location>
        <begin position="762"/>
        <end position="832"/>
    </location>
</feature>
<feature type="compositionally biased region" description="Polar residues" evidence="5">
    <location>
        <begin position="327"/>
        <end position="336"/>
    </location>
</feature>
<evidence type="ECO:0000256" key="5">
    <source>
        <dbReference type="SAM" id="MobiDB-lite"/>
    </source>
</evidence>
<feature type="region of interest" description="Disordered" evidence="5">
    <location>
        <begin position="424"/>
        <end position="526"/>
    </location>
</feature>
<feature type="region of interest" description="Disordered" evidence="5">
    <location>
        <begin position="613"/>
        <end position="686"/>
    </location>
</feature>
<feature type="region of interest" description="Disordered" evidence="5">
    <location>
        <begin position="1"/>
        <end position="38"/>
    </location>
</feature>
<feature type="domain" description="C2H2-type" evidence="6">
    <location>
        <begin position="568"/>
        <end position="591"/>
    </location>
</feature>
<feature type="compositionally biased region" description="Pro residues" evidence="5">
    <location>
        <begin position="1"/>
        <end position="11"/>
    </location>
</feature>
<accession>A0ABR1J0Y5</accession>
<reference evidence="7 8" key="1">
    <citation type="submission" date="2024-01" db="EMBL/GenBank/DDBJ databases">
        <title>A draft genome for the cacao thread blight pathogen Marasmiellus scandens.</title>
        <authorList>
            <person name="Baruah I.K."/>
            <person name="Leung J."/>
            <person name="Bukari Y."/>
            <person name="Amoako-Attah I."/>
            <person name="Meinhardt L.W."/>
            <person name="Bailey B.A."/>
            <person name="Cohen S.P."/>
        </authorList>
    </citation>
    <scope>NUCLEOTIDE SEQUENCE [LARGE SCALE GENOMIC DNA]</scope>
    <source>
        <strain evidence="7 8">GH-19</strain>
    </source>
</reference>
<feature type="region of interest" description="Disordered" evidence="5">
    <location>
        <begin position="234"/>
        <end position="258"/>
    </location>
</feature>
<name>A0ABR1J0Y5_9AGAR</name>